<keyword evidence="2" id="KW-1185">Reference proteome</keyword>
<name>B0C112_ACAM1</name>
<evidence type="ECO:0000313" key="2">
    <source>
        <dbReference type="Proteomes" id="UP000000268"/>
    </source>
</evidence>
<dbReference type="EMBL" id="CP000828">
    <property type="protein sequence ID" value="ABW27271.1"/>
    <property type="molecule type" value="Genomic_DNA"/>
</dbReference>
<proteinExistence type="predicted"/>
<protein>
    <submittedName>
        <fullName evidence="1">Uncharacterized protein</fullName>
    </submittedName>
</protein>
<accession>B0C112</accession>
<reference evidence="1 2" key="1">
    <citation type="journal article" date="2008" name="Proc. Natl. Acad. Sci. U.S.A.">
        <title>Niche adaptation and genome expansion in the chlorophyll d-producing cyanobacterium Acaryochloris marina.</title>
        <authorList>
            <person name="Swingley W.D."/>
            <person name="Chen M."/>
            <person name="Cheung P.C."/>
            <person name="Conrad A.L."/>
            <person name="Dejesa L.C."/>
            <person name="Hao J."/>
            <person name="Honchak B.M."/>
            <person name="Karbach L.E."/>
            <person name="Kurdoglu A."/>
            <person name="Lahiri S."/>
            <person name="Mastrian S.D."/>
            <person name="Miyashita H."/>
            <person name="Page L."/>
            <person name="Ramakrishna P."/>
            <person name="Satoh S."/>
            <person name="Sattley W.M."/>
            <person name="Shimada Y."/>
            <person name="Taylor H.L."/>
            <person name="Tomo T."/>
            <person name="Tsuchiya T."/>
            <person name="Wang Z.T."/>
            <person name="Raymond J."/>
            <person name="Mimuro M."/>
            <person name="Blankenship R.E."/>
            <person name="Touchman J.W."/>
        </authorList>
    </citation>
    <scope>NUCLEOTIDE SEQUENCE [LARGE SCALE GENOMIC DNA]</scope>
    <source>
        <strain evidence="2">MBIC 11017</strain>
    </source>
</reference>
<dbReference type="Proteomes" id="UP000000268">
    <property type="component" value="Chromosome"/>
</dbReference>
<evidence type="ECO:0000313" key="1">
    <source>
        <dbReference type="EMBL" id="ABW27271.1"/>
    </source>
</evidence>
<organism evidence="1 2">
    <name type="scientific">Acaryochloris marina (strain MBIC 11017)</name>
    <dbReference type="NCBI Taxonomy" id="329726"/>
    <lineage>
        <taxon>Bacteria</taxon>
        <taxon>Bacillati</taxon>
        <taxon>Cyanobacteriota</taxon>
        <taxon>Cyanophyceae</taxon>
        <taxon>Acaryochloridales</taxon>
        <taxon>Acaryochloridaceae</taxon>
        <taxon>Acaryochloris</taxon>
    </lineage>
</organism>
<dbReference type="HOGENOM" id="CLU_3338731_0_0_3"/>
<dbReference type="AlphaFoldDB" id="B0C112"/>
<sequence length="37" mass="4406">MNQPYTSDNHDPRNNCFPADADLGHDSPWHWFNDQDF</sequence>
<gene>
    <name evidence="1" type="ordered locus">AM1_2258</name>
</gene>
<dbReference type="KEGG" id="amr:AM1_2258"/>